<evidence type="ECO:0000259" key="9">
    <source>
        <dbReference type="PROSITE" id="PS50928"/>
    </source>
</evidence>
<keyword evidence="2 7" id="KW-0813">Transport</keyword>
<name>A0ABT8KI17_9MICO</name>
<evidence type="ECO:0000256" key="6">
    <source>
        <dbReference type="ARBA" id="ARBA00023136"/>
    </source>
</evidence>
<keyword evidence="6 7" id="KW-0472">Membrane</keyword>
<protein>
    <submittedName>
        <fullName evidence="10">Sugar ABC transporter permease</fullName>
    </submittedName>
</protein>
<evidence type="ECO:0000256" key="3">
    <source>
        <dbReference type="ARBA" id="ARBA00022475"/>
    </source>
</evidence>
<dbReference type="Gene3D" id="1.10.3720.10">
    <property type="entry name" value="MetI-like"/>
    <property type="match status" value="1"/>
</dbReference>
<sequence>MSRTLEPTRTGTAAGRPRRGAPTRRTGGAADLWHAVPWTLPALLLIFGIVLFPAGYMIYNSTRRISVAGVDHGSVGLQNYITVLSRPELPGILLNSLIWVVSVVVITVVISLALAQFLDKTFPGRRWVRMAILIPWAASVVMTTTVFVYGLDPFYGIINRFLVDIHLIAEPFGFTKEPVPAFLSSIGIAVFVSLPFTTYTLLAGLAGIPSDMMEAARVDGAGAARAYFSVTLPNLRPAIALASLINIINVFNSLPILKLMTGSIPGYKADTTTTYVFKLLQNEQRIDLSSALSVINFLIVLVVVALYLWIVKPMKEVS</sequence>
<feature type="transmembrane region" description="Helical" evidence="7">
    <location>
        <begin position="97"/>
        <end position="118"/>
    </location>
</feature>
<evidence type="ECO:0000313" key="11">
    <source>
        <dbReference type="Proteomes" id="UP001174208"/>
    </source>
</evidence>
<proteinExistence type="inferred from homology"/>
<dbReference type="PROSITE" id="PS50928">
    <property type="entry name" value="ABC_TM1"/>
    <property type="match status" value="1"/>
</dbReference>
<keyword evidence="3" id="KW-1003">Cell membrane</keyword>
<dbReference type="InterPro" id="IPR050809">
    <property type="entry name" value="UgpAE/MalFG_permease"/>
</dbReference>
<feature type="transmembrane region" description="Helical" evidence="7">
    <location>
        <begin position="130"/>
        <end position="151"/>
    </location>
</feature>
<evidence type="ECO:0000313" key="10">
    <source>
        <dbReference type="EMBL" id="MDN4616097.1"/>
    </source>
</evidence>
<keyword evidence="5 7" id="KW-1133">Transmembrane helix</keyword>
<dbReference type="Pfam" id="PF00528">
    <property type="entry name" value="BPD_transp_1"/>
    <property type="match status" value="1"/>
</dbReference>
<feature type="transmembrane region" description="Helical" evidence="7">
    <location>
        <begin position="35"/>
        <end position="59"/>
    </location>
</feature>
<dbReference type="PANTHER" id="PTHR43227:SF8">
    <property type="entry name" value="DIACETYLCHITOBIOSE UPTAKE SYSTEM PERMEASE PROTEIN DASB"/>
    <property type="match status" value="1"/>
</dbReference>
<comment type="subcellular location">
    <subcellularLocation>
        <location evidence="1 7">Cell membrane</location>
        <topology evidence="1 7">Multi-pass membrane protein</topology>
    </subcellularLocation>
</comment>
<feature type="transmembrane region" description="Helical" evidence="7">
    <location>
        <begin position="288"/>
        <end position="310"/>
    </location>
</feature>
<evidence type="ECO:0000256" key="2">
    <source>
        <dbReference type="ARBA" id="ARBA00022448"/>
    </source>
</evidence>
<evidence type="ECO:0000256" key="8">
    <source>
        <dbReference type="SAM" id="MobiDB-lite"/>
    </source>
</evidence>
<feature type="transmembrane region" description="Helical" evidence="7">
    <location>
        <begin position="181"/>
        <end position="208"/>
    </location>
</feature>
<dbReference type="InterPro" id="IPR035906">
    <property type="entry name" value="MetI-like_sf"/>
</dbReference>
<accession>A0ABT8KI17</accession>
<evidence type="ECO:0000256" key="4">
    <source>
        <dbReference type="ARBA" id="ARBA00022692"/>
    </source>
</evidence>
<feature type="domain" description="ABC transmembrane type-1" evidence="9">
    <location>
        <begin position="93"/>
        <end position="307"/>
    </location>
</feature>
<evidence type="ECO:0000256" key="7">
    <source>
        <dbReference type="RuleBase" id="RU363032"/>
    </source>
</evidence>
<dbReference type="Proteomes" id="UP001174208">
    <property type="component" value="Unassembled WGS sequence"/>
</dbReference>
<comment type="similarity">
    <text evidence="7">Belongs to the binding-protein-dependent transport system permease family.</text>
</comment>
<gene>
    <name evidence="10" type="ORF">P5G50_16745</name>
</gene>
<keyword evidence="4 7" id="KW-0812">Transmembrane</keyword>
<evidence type="ECO:0000256" key="1">
    <source>
        <dbReference type="ARBA" id="ARBA00004651"/>
    </source>
</evidence>
<comment type="caution">
    <text evidence="10">The sequence shown here is derived from an EMBL/GenBank/DDBJ whole genome shotgun (WGS) entry which is preliminary data.</text>
</comment>
<reference evidence="10" key="1">
    <citation type="submission" date="2023-06" db="EMBL/GenBank/DDBJ databases">
        <title>MT1 and MT2 Draft Genomes of Novel Species.</title>
        <authorList>
            <person name="Venkateswaran K."/>
        </authorList>
    </citation>
    <scope>NUCLEOTIDE SEQUENCE</scope>
    <source>
        <strain evidence="10">F6_8S_P_1B</strain>
    </source>
</reference>
<dbReference type="RefSeq" id="WP_301212208.1">
    <property type="nucleotide sequence ID" value="NZ_JAROCF010000001.1"/>
</dbReference>
<dbReference type="SUPFAM" id="SSF161098">
    <property type="entry name" value="MetI-like"/>
    <property type="match status" value="1"/>
</dbReference>
<dbReference type="CDD" id="cd06261">
    <property type="entry name" value="TM_PBP2"/>
    <property type="match status" value="1"/>
</dbReference>
<dbReference type="PANTHER" id="PTHR43227">
    <property type="entry name" value="BLL4140 PROTEIN"/>
    <property type="match status" value="1"/>
</dbReference>
<evidence type="ECO:0000256" key="5">
    <source>
        <dbReference type="ARBA" id="ARBA00022989"/>
    </source>
</evidence>
<feature type="region of interest" description="Disordered" evidence="8">
    <location>
        <begin position="1"/>
        <end position="26"/>
    </location>
</feature>
<organism evidence="10 11">
    <name type="scientific">Leifsonia williamsii</name>
    <dbReference type="NCBI Taxonomy" id="3035919"/>
    <lineage>
        <taxon>Bacteria</taxon>
        <taxon>Bacillati</taxon>
        <taxon>Actinomycetota</taxon>
        <taxon>Actinomycetes</taxon>
        <taxon>Micrococcales</taxon>
        <taxon>Microbacteriaceae</taxon>
        <taxon>Leifsonia</taxon>
    </lineage>
</organism>
<keyword evidence="11" id="KW-1185">Reference proteome</keyword>
<dbReference type="EMBL" id="JAROCF010000001">
    <property type="protein sequence ID" value="MDN4616097.1"/>
    <property type="molecule type" value="Genomic_DNA"/>
</dbReference>
<dbReference type="InterPro" id="IPR000515">
    <property type="entry name" value="MetI-like"/>
</dbReference>